<dbReference type="STRING" id="1120923.SAMN02746095_00593"/>
<dbReference type="EMBL" id="BANC01000021">
    <property type="protein sequence ID" value="GAN79507.1"/>
    <property type="molecule type" value="Genomic_DNA"/>
</dbReference>
<comment type="caution">
    <text evidence="1">The sequence shown here is derived from an EMBL/GenBank/DDBJ whole genome shotgun (WGS) entry which is preliminary data.</text>
</comment>
<name>A0A0D6PCV9_9PROT</name>
<protein>
    <submittedName>
        <fullName evidence="1">Uncharacterized protein</fullName>
    </submittedName>
</protein>
<sequence length="73" mass="8349">MAPLPLVIDLLEWIVAEPRDYVEVMDAWRTSCPRLPVWEDTVDFGLVERVGRGPKTLVQLTDAGRDLLTRNRS</sequence>
<accession>A0A0D6PCV9</accession>
<dbReference type="Proteomes" id="UP000032668">
    <property type="component" value="Unassembled WGS sequence"/>
</dbReference>
<evidence type="ECO:0000313" key="1">
    <source>
        <dbReference type="EMBL" id="GAN79507.1"/>
    </source>
</evidence>
<keyword evidence="2" id="KW-1185">Reference proteome</keyword>
<organism evidence="1 2">
    <name type="scientific">Acidocella aminolytica 101 = DSM 11237</name>
    <dbReference type="NCBI Taxonomy" id="1120923"/>
    <lineage>
        <taxon>Bacteria</taxon>
        <taxon>Pseudomonadati</taxon>
        <taxon>Pseudomonadota</taxon>
        <taxon>Alphaproteobacteria</taxon>
        <taxon>Acetobacterales</taxon>
        <taxon>Acidocellaceae</taxon>
        <taxon>Acidocella</taxon>
    </lineage>
</organism>
<reference evidence="1 2" key="1">
    <citation type="submission" date="2012-11" db="EMBL/GenBank/DDBJ databases">
        <title>Whole genome sequence of Acidocella aminolytica 101 = DSM 11237.</title>
        <authorList>
            <person name="Azuma Y."/>
            <person name="Higashiura N."/>
            <person name="Hirakawa H."/>
            <person name="Matsushita K."/>
        </authorList>
    </citation>
    <scope>NUCLEOTIDE SEQUENCE [LARGE SCALE GENOMIC DNA]</scope>
    <source>
        <strain evidence="2">101 / DSM 11237</strain>
    </source>
</reference>
<evidence type="ECO:0000313" key="2">
    <source>
        <dbReference type="Proteomes" id="UP000032668"/>
    </source>
</evidence>
<gene>
    <name evidence="1" type="ORF">Aam_021_095</name>
</gene>
<proteinExistence type="predicted"/>
<dbReference type="AlphaFoldDB" id="A0A0D6PCV9"/>